<evidence type="ECO:0000256" key="1">
    <source>
        <dbReference type="SAM" id="Coils"/>
    </source>
</evidence>
<name>R0MK94_NOSB1</name>
<organism evidence="2 3">
    <name type="scientific">Nosema bombycis (strain CQ1 / CVCC 102059)</name>
    <name type="common">Microsporidian parasite</name>
    <name type="synonym">Pebrine of silkworm</name>
    <dbReference type="NCBI Taxonomy" id="578461"/>
    <lineage>
        <taxon>Eukaryota</taxon>
        <taxon>Fungi</taxon>
        <taxon>Fungi incertae sedis</taxon>
        <taxon>Microsporidia</taxon>
        <taxon>Nosematidae</taxon>
        <taxon>Nosema</taxon>
    </lineage>
</organism>
<gene>
    <name evidence="2" type="ORF">NBO_19g0018</name>
</gene>
<dbReference type="EMBL" id="KB908927">
    <property type="protein sequence ID" value="EOB14665.1"/>
    <property type="molecule type" value="Genomic_DNA"/>
</dbReference>
<dbReference type="HOGENOM" id="CLU_1360776_0_0_1"/>
<dbReference type="AlphaFoldDB" id="R0MK94"/>
<accession>R0MK94</accession>
<dbReference type="Proteomes" id="UP000016927">
    <property type="component" value="Unassembled WGS sequence"/>
</dbReference>
<keyword evidence="3" id="KW-1185">Reference proteome</keyword>
<protein>
    <submittedName>
        <fullName evidence="2">Chromosome segregation protein</fullName>
    </submittedName>
</protein>
<sequence length="201" mass="23694">MDNPLDNTTIINGDNTNILLNKDNTIMVTESLLNNKKTSLLNELTHLTSLLKSKEKEIFGDLFRDSSYDEYKRLTSPEKSLEFQNLKGKLKSKIRILEGEIEDLEEQRDEFLKEKNKIDLKIKDLNPEIDTEIMKYDFLLEKKKGEVEGAIKDFNLINEIYKEKINLKKKLDLDFINLELNKNKLEEELEEKIRFGELEEH</sequence>
<dbReference type="VEuPathDB" id="MicrosporidiaDB:NBO_19g0018"/>
<reference evidence="2 3" key="1">
    <citation type="journal article" date="2013" name="BMC Genomics">
        <title>Comparative genomics of parasitic silkworm microsporidia reveal an association between genome expansion and host adaptation.</title>
        <authorList>
            <person name="Pan G."/>
            <person name="Xu J."/>
            <person name="Li T."/>
            <person name="Xia Q."/>
            <person name="Liu S.L."/>
            <person name="Zhang G."/>
            <person name="Li S."/>
            <person name="Li C."/>
            <person name="Liu H."/>
            <person name="Yang L."/>
            <person name="Liu T."/>
            <person name="Zhang X."/>
            <person name="Wu Z."/>
            <person name="Fan W."/>
            <person name="Dang X."/>
            <person name="Xiang H."/>
            <person name="Tao M."/>
            <person name="Li Y."/>
            <person name="Hu J."/>
            <person name="Li Z."/>
            <person name="Lin L."/>
            <person name="Luo J."/>
            <person name="Geng L."/>
            <person name="Wang L."/>
            <person name="Long M."/>
            <person name="Wan Y."/>
            <person name="He N."/>
            <person name="Zhang Z."/>
            <person name="Lu C."/>
            <person name="Keeling P.J."/>
            <person name="Wang J."/>
            <person name="Xiang Z."/>
            <person name="Zhou Z."/>
        </authorList>
    </citation>
    <scope>NUCLEOTIDE SEQUENCE [LARGE SCALE GENOMIC DNA]</scope>
    <source>
        <strain evidence="3">CQ1 / CVCC 102059</strain>
    </source>
</reference>
<evidence type="ECO:0000313" key="3">
    <source>
        <dbReference type="Proteomes" id="UP000016927"/>
    </source>
</evidence>
<feature type="coiled-coil region" evidence="1">
    <location>
        <begin position="87"/>
        <end position="121"/>
    </location>
</feature>
<proteinExistence type="predicted"/>
<evidence type="ECO:0000313" key="2">
    <source>
        <dbReference type="EMBL" id="EOB14665.1"/>
    </source>
</evidence>
<keyword evidence="1" id="KW-0175">Coiled coil</keyword>